<name>A0ABY7FJ02_MYAAR</name>
<evidence type="ECO:0008006" key="4">
    <source>
        <dbReference type="Google" id="ProtNLM"/>
    </source>
</evidence>
<dbReference type="EMBL" id="CP111023">
    <property type="protein sequence ID" value="WAR20663.1"/>
    <property type="molecule type" value="Genomic_DNA"/>
</dbReference>
<keyword evidence="3" id="KW-1185">Reference proteome</keyword>
<reference evidence="2" key="1">
    <citation type="submission" date="2022-11" db="EMBL/GenBank/DDBJ databases">
        <title>Centuries of genome instability and evolution in soft-shell clam transmissible cancer (bioRxiv).</title>
        <authorList>
            <person name="Hart S.F.M."/>
            <person name="Yonemitsu M.A."/>
            <person name="Giersch R.M."/>
            <person name="Beal B.F."/>
            <person name="Arriagada G."/>
            <person name="Davis B.W."/>
            <person name="Ostrander E.A."/>
            <person name="Goff S.P."/>
            <person name="Metzger M.J."/>
        </authorList>
    </citation>
    <scope>NUCLEOTIDE SEQUENCE</scope>
    <source>
        <strain evidence="2">MELC-2E11</strain>
        <tissue evidence="2">Siphon/mantle</tissue>
    </source>
</reference>
<evidence type="ECO:0000256" key="1">
    <source>
        <dbReference type="SAM" id="MobiDB-lite"/>
    </source>
</evidence>
<protein>
    <recommendedName>
        <fullName evidence="4">DUF2795 domain-containing protein</fullName>
    </recommendedName>
</protein>
<sequence length="80" mass="8870">MNNPMQQFTGTTFTTSDQHKDTNPARTARDDNDTRKLLAFLQDHSPFDETDGALRNIETGVAADSRVNAEQAKAIGEKFV</sequence>
<organism evidence="2 3">
    <name type="scientific">Mya arenaria</name>
    <name type="common">Soft-shell clam</name>
    <dbReference type="NCBI Taxonomy" id="6604"/>
    <lineage>
        <taxon>Eukaryota</taxon>
        <taxon>Metazoa</taxon>
        <taxon>Spiralia</taxon>
        <taxon>Lophotrochozoa</taxon>
        <taxon>Mollusca</taxon>
        <taxon>Bivalvia</taxon>
        <taxon>Autobranchia</taxon>
        <taxon>Heteroconchia</taxon>
        <taxon>Euheterodonta</taxon>
        <taxon>Imparidentia</taxon>
        <taxon>Neoheterodontei</taxon>
        <taxon>Myida</taxon>
        <taxon>Myoidea</taxon>
        <taxon>Myidae</taxon>
        <taxon>Mya</taxon>
    </lineage>
</organism>
<proteinExistence type="predicted"/>
<feature type="region of interest" description="Disordered" evidence="1">
    <location>
        <begin position="1"/>
        <end position="33"/>
    </location>
</feature>
<accession>A0ABY7FJ02</accession>
<evidence type="ECO:0000313" key="3">
    <source>
        <dbReference type="Proteomes" id="UP001164746"/>
    </source>
</evidence>
<evidence type="ECO:0000313" key="2">
    <source>
        <dbReference type="EMBL" id="WAR20663.1"/>
    </source>
</evidence>
<feature type="compositionally biased region" description="Basic and acidic residues" evidence="1">
    <location>
        <begin position="17"/>
        <end position="33"/>
    </location>
</feature>
<feature type="compositionally biased region" description="Polar residues" evidence="1">
    <location>
        <begin position="1"/>
        <end position="16"/>
    </location>
</feature>
<gene>
    <name evidence="2" type="ORF">MAR_014637</name>
</gene>
<dbReference type="Proteomes" id="UP001164746">
    <property type="component" value="Chromosome 12"/>
</dbReference>